<keyword evidence="3" id="KW-1185">Reference proteome</keyword>
<name>A0ABP2T4J2_9LEPT</name>
<dbReference type="EMBL" id="AHMH02000127">
    <property type="protein sequence ID" value="EMM99198.1"/>
    <property type="molecule type" value="Genomic_DNA"/>
</dbReference>
<protein>
    <submittedName>
        <fullName evidence="2">Uncharacterized protein</fullName>
    </submittedName>
</protein>
<reference evidence="2 3" key="1">
    <citation type="submission" date="2013-01" db="EMBL/GenBank/DDBJ databases">
        <authorList>
            <person name="Harkins D.M."/>
            <person name="Durkin A.S."/>
            <person name="Brinkac L.M."/>
            <person name="Haft D.H."/>
            <person name="Selengut J.D."/>
            <person name="Sanka R."/>
            <person name="DePew J."/>
            <person name="Purushe J."/>
            <person name="Whelen A.C."/>
            <person name="Vinetz J.M."/>
            <person name="Sutton G.G."/>
            <person name="Nierman W.C."/>
            <person name="Fouts D.E."/>
        </authorList>
    </citation>
    <scope>NUCLEOTIDE SEQUENCE [LARGE SCALE GENOMIC DNA]</scope>
    <source>
        <strain evidence="2 3">2007001578</strain>
    </source>
</reference>
<evidence type="ECO:0000313" key="2">
    <source>
        <dbReference type="EMBL" id="EMM99198.1"/>
    </source>
</evidence>
<gene>
    <name evidence="2" type="ORF">LEP1GSC035_2978</name>
</gene>
<dbReference type="RefSeq" id="WP_004432450.1">
    <property type="nucleotide sequence ID" value="NZ_AHMH02000127.1"/>
</dbReference>
<keyword evidence="1" id="KW-1133">Transmembrane helix</keyword>
<proteinExistence type="predicted"/>
<sequence>MFLTVIRTILWILSAGVVGYTTFLTVISNSKSVFSRSLNGNTLVSNMITITRQIVFKTIRIEYEDNKSFQ</sequence>
<comment type="caution">
    <text evidence="2">The sequence shown here is derived from an EMBL/GenBank/DDBJ whole genome shotgun (WGS) entry which is preliminary data.</text>
</comment>
<evidence type="ECO:0000313" key="3">
    <source>
        <dbReference type="Proteomes" id="UP000012099"/>
    </source>
</evidence>
<dbReference type="Proteomes" id="UP000012099">
    <property type="component" value="Unassembled WGS sequence"/>
</dbReference>
<organism evidence="2 3">
    <name type="scientific">Leptospira noguchii str. 2007001578</name>
    <dbReference type="NCBI Taxonomy" id="1049974"/>
    <lineage>
        <taxon>Bacteria</taxon>
        <taxon>Pseudomonadati</taxon>
        <taxon>Spirochaetota</taxon>
        <taxon>Spirochaetia</taxon>
        <taxon>Leptospirales</taxon>
        <taxon>Leptospiraceae</taxon>
        <taxon>Leptospira</taxon>
    </lineage>
</organism>
<keyword evidence="1" id="KW-0812">Transmembrane</keyword>
<keyword evidence="1" id="KW-0472">Membrane</keyword>
<accession>A0ABP2T4J2</accession>
<evidence type="ECO:0000256" key="1">
    <source>
        <dbReference type="SAM" id="Phobius"/>
    </source>
</evidence>
<feature type="transmembrane region" description="Helical" evidence="1">
    <location>
        <begin position="6"/>
        <end position="27"/>
    </location>
</feature>